<evidence type="ECO:0000313" key="1">
    <source>
        <dbReference type="EMBL" id="QHU08185.1"/>
    </source>
</evidence>
<protein>
    <submittedName>
        <fullName evidence="1">Uncharacterized protein</fullName>
    </submittedName>
</protein>
<name>A0A6C0JQZ8_9ZZZZ</name>
<dbReference type="AlphaFoldDB" id="A0A6C0JQZ8"/>
<proteinExistence type="predicted"/>
<accession>A0A6C0JQZ8</accession>
<organism evidence="1">
    <name type="scientific">viral metagenome</name>
    <dbReference type="NCBI Taxonomy" id="1070528"/>
    <lineage>
        <taxon>unclassified sequences</taxon>
        <taxon>metagenomes</taxon>
        <taxon>organismal metagenomes</taxon>
    </lineage>
</organism>
<sequence length="100" mass="11227">MSLKLYLICQKEVHVEDWSSYYSGAVVVAKNQKDAVRIHPSGEAHWNDKNNTWLDNEGEIVSFNEWPTLKDITCSLVSNTVEPTYSSHGQVVCSSYHPGG</sequence>
<dbReference type="EMBL" id="MN740695">
    <property type="protein sequence ID" value="QHU08185.1"/>
    <property type="molecule type" value="Genomic_DNA"/>
</dbReference>
<reference evidence="1" key="1">
    <citation type="journal article" date="2020" name="Nature">
        <title>Giant virus diversity and host interactions through global metagenomics.</title>
        <authorList>
            <person name="Schulz F."/>
            <person name="Roux S."/>
            <person name="Paez-Espino D."/>
            <person name="Jungbluth S."/>
            <person name="Walsh D.A."/>
            <person name="Denef V.J."/>
            <person name="McMahon K.D."/>
            <person name="Konstantinidis K.T."/>
            <person name="Eloe-Fadrosh E.A."/>
            <person name="Kyrpides N.C."/>
            <person name="Woyke T."/>
        </authorList>
    </citation>
    <scope>NUCLEOTIDE SEQUENCE</scope>
    <source>
        <strain evidence="1">GVMAG-S-1062768-28</strain>
    </source>
</reference>